<feature type="binding site" evidence="1">
    <location>
        <position position="319"/>
    </location>
    <ligand>
        <name>Zn(2+)</name>
        <dbReference type="ChEBI" id="CHEBI:29105"/>
    </ligand>
</feature>
<accession>A0A937RHT6</accession>
<keyword evidence="1" id="KW-0862">Zinc</keyword>
<dbReference type="CDD" id="cd04793">
    <property type="entry name" value="LanC"/>
    <property type="match status" value="1"/>
</dbReference>
<proteinExistence type="predicted"/>
<evidence type="ECO:0000256" key="1">
    <source>
        <dbReference type="PIRSR" id="PIRSR607822-1"/>
    </source>
</evidence>
<dbReference type="InterPro" id="IPR033889">
    <property type="entry name" value="LanC"/>
</dbReference>
<feature type="binding site" evidence="1">
    <location>
        <position position="269"/>
    </location>
    <ligand>
        <name>Zn(2+)</name>
        <dbReference type="ChEBI" id="CHEBI:29105"/>
    </ligand>
</feature>
<dbReference type="PRINTS" id="PR01955">
    <property type="entry name" value="LANCFRANKIA"/>
</dbReference>
<dbReference type="Pfam" id="PF05147">
    <property type="entry name" value="LANC_like"/>
    <property type="match status" value="1"/>
</dbReference>
<dbReference type="EMBL" id="JAEACQ010000249">
    <property type="protein sequence ID" value="MBL7630442.1"/>
    <property type="molecule type" value="Genomic_DNA"/>
</dbReference>
<dbReference type="Gene3D" id="1.50.10.20">
    <property type="match status" value="1"/>
</dbReference>
<dbReference type="AlphaFoldDB" id="A0A937RHT6"/>
<gene>
    <name evidence="2" type="ORF">I7412_25430</name>
</gene>
<name>A0A937RHT6_9ACTN</name>
<dbReference type="Proteomes" id="UP000604475">
    <property type="component" value="Unassembled WGS sequence"/>
</dbReference>
<keyword evidence="1" id="KW-0479">Metal-binding</keyword>
<evidence type="ECO:0000313" key="3">
    <source>
        <dbReference type="Proteomes" id="UP000604475"/>
    </source>
</evidence>
<dbReference type="SUPFAM" id="SSF158745">
    <property type="entry name" value="LanC-like"/>
    <property type="match status" value="1"/>
</dbReference>
<protein>
    <submittedName>
        <fullName evidence="2">Lanthionine synthetase C family protein</fullName>
    </submittedName>
</protein>
<sequence>MNTLRLPAIPVLGSAGSAQWAQSLGEGAPGIALAQIAHARAGIEGWGTVHHLAAAMARSPLNAQPDTASLYQGAPAVAYALHTAGHPGYHTALATLDDAIATIIRCRLHAAHRRIDHGQLPYAHEYDLINGLTGLGALVLHRGREGDLLRDVLAYLVRLTLPIRVDGRDLPGWWATGSPDRHASTRWNAGHAGFGMAHGVAGPLALLAITLRQGIVVAGQADALHTLLVWLDQWRRGQGQTAWWPEVIDHDELHTSNIARPGPHRPSWCYGSPGIARAQHLAALAIGDRQRASDAVETMIGCLTDVRRLARLTDAGLCHGWAGLLLTAHRAAADTNTDKLHAVLGAAEAQMRQYLRDQGEPTSEGFLDGAAGIALVAASLDIAPNPALPGWDRCLLIS</sequence>
<dbReference type="PRINTS" id="PR01950">
    <property type="entry name" value="LANCSUPER"/>
</dbReference>
<feature type="binding site" evidence="1">
    <location>
        <position position="318"/>
    </location>
    <ligand>
        <name>Zn(2+)</name>
        <dbReference type="ChEBI" id="CHEBI:29105"/>
    </ligand>
</feature>
<dbReference type="GO" id="GO:0046872">
    <property type="term" value="F:metal ion binding"/>
    <property type="evidence" value="ECO:0007669"/>
    <property type="project" value="UniProtKB-KW"/>
</dbReference>
<dbReference type="InterPro" id="IPR007822">
    <property type="entry name" value="LANC-like"/>
</dbReference>
<dbReference type="GO" id="GO:0031179">
    <property type="term" value="P:peptide modification"/>
    <property type="evidence" value="ECO:0007669"/>
    <property type="project" value="InterPro"/>
</dbReference>
<reference evidence="2" key="1">
    <citation type="submission" date="2020-12" db="EMBL/GenBank/DDBJ databases">
        <title>Genomic characterization of non-nitrogen-fixing Frankia strains.</title>
        <authorList>
            <person name="Carlos-Shanley C."/>
            <person name="Guerra T."/>
            <person name="Hahn D."/>
        </authorList>
    </citation>
    <scope>NUCLEOTIDE SEQUENCE</scope>
    <source>
        <strain evidence="2">CN6</strain>
    </source>
</reference>
<dbReference type="SMART" id="SM01260">
    <property type="entry name" value="LANC_like"/>
    <property type="match status" value="1"/>
</dbReference>
<keyword evidence="3" id="KW-1185">Reference proteome</keyword>
<organism evidence="2 3">
    <name type="scientific">Frankia nepalensis</name>
    <dbReference type="NCBI Taxonomy" id="1836974"/>
    <lineage>
        <taxon>Bacteria</taxon>
        <taxon>Bacillati</taxon>
        <taxon>Actinomycetota</taxon>
        <taxon>Actinomycetes</taxon>
        <taxon>Frankiales</taxon>
        <taxon>Frankiaceae</taxon>
        <taxon>Frankia</taxon>
    </lineage>
</organism>
<evidence type="ECO:0000313" key="2">
    <source>
        <dbReference type="EMBL" id="MBL7630442.1"/>
    </source>
</evidence>
<comment type="caution">
    <text evidence="2">The sequence shown here is derived from an EMBL/GenBank/DDBJ whole genome shotgun (WGS) entry which is preliminary data.</text>
</comment>